<feature type="compositionally biased region" description="Basic and acidic residues" evidence="1">
    <location>
        <begin position="1"/>
        <end position="31"/>
    </location>
</feature>
<dbReference type="Proteomes" id="UP000036681">
    <property type="component" value="Unplaced"/>
</dbReference>
<dbReference type="WBParaSite" id="ALUE_0000522601-mRNA-1">
    <property type="protein sequence ID" value="ALUE_0000522601-mRNA-1"/>
    <property type="gene ID" value="ALUE_0000522601"/>
</dbReference>
<sequence length="131" mass="14571">MGIPPRRETKDELEEHSSSEHADGDGQRTEEQCPLCPSKSVQLRTHLAEEHKIAEEAIQRLLMGAASSSTLPDSTSDNNWFIYALCTVHRTASVMSLLLDCPPNVVLMQGFVDSRLQIVVLLHFEMSQPQG</sequence>
<protein>
    <submittedName>
        <fullName evidence="3">C2H2-type domain-containing protein</fullName>
    </submittedName>
</protein>
<reference evidence="3" key="1">
    <citation type="submission" date="2016-05" db="UniProtKB">
        <authorList>
            <consortium name="WormBaseParasite"/>
        </authorList>
    </citation>
    <scope>IDENTIFICATION</scope>
</reference>
<accession>A0A0M3HS36</accession>
<name>A0A0M3HS36_ASCLU</name>
<dbReference type="AlphaFoldDB" id="A0A0M3HS36"/>
<evidence type="ECO:0000256" key="1">
    <source>
        <dbReference type="SAM" id="MobiDB-lite"/>
    </source>
</evidence>
<organism evidence="2 3">
    <name type="scientific">Ascaris lumbricoides</name>
    <name type="common">Giant roundworm</name>
    <dbReference type="NCBI Taxonomy" id="6252"/>
    <lineage>
        <taxon>Eukaryota</taxon>
        <taxon>Metazoa</taxon>
        <taxon>Ecdysozoa</taxon>
        <taxon>Nematoda</taxon>
        <taxon>Chromadorea</taxon>
        <taxon>Rhabditida</taxon>
        <taxon>Spirurina</taxon>
        <taxon>Ascaridomorpha</taxon>
        <taxon>Ascaridoidea</taxon>
        <taxon>Ascarididae</taxon>
        <taxon>Ascaris</taxon>
    </lineage>
</organism>
<keyword evidence="2" id="KW-1185">Reference proteome</keyword>
<evidence type="ECO:0000313" key="2">
    <source>
        <dbReference type="Proteomes" id="UP000036681"/>
    </source>
</evidence>
<evidence type="ECO:0000313" key="3">
    <source>
        <dbReference type="WBParaSite" id="ALUE_0000522601-mRNA-1"/>
    </source>
</evidence>
<feature type="region of interest" description="Disordered" evidence="1">
    <location>
        <begin position="1"/>
        <end position="35"/>
    </location>
</feature>
<proteinExistence type="predicted"/>